<dbReference type="Proteomes" id="UP000325292">
    <property type="component" value="Chromosome"/>
</dbReference>
<accession>A0ABN5H2D5</accession>
<proteinExistence type="predicted"/>
<evidence type="ECO:0000313" key="1">
    <source>
        <dbReference type="EMBL" id="AUW94251.1"/>
    </source>
</evidence>
<protein>
    <submittedName>
        <fullName evidence="1">Uncharacterized protein</fullName>
    </submittedName>
</protein>
<evidence type="ECO:0000313" key="2">
    <source>
        <dbReference type="Proteomes" id="UP000325292"/>
    </source>
</evidence>
<sequence>MSLLVLFKKESGPSNTVMTVYLLESLKHEKNLSSGSVKNWADVRRSRKIWSADIFNKSPIDNWTLSIKFQSKEKSSQNRQRQSDFCQG</sequence>
<reference evidence="1 2" key="1">
    <citation type="journal article" date="2019" name="Sci. Rep.">
        <title>Sulfobacillus thermotolerans: new insights into resistance and metabolic capacities of acidophilic chemolithotrophs.</title>
        <authorList>
            <person name="Panyushkina A.E."/>
            <person name="Babenko V.V."/>
            <person name="Nikitina A.S."/>
            <person name="Selezneva O.V."/>
            <person name="Tsaplina I.A."/>
            <person name="Letarova M.A."/>
            <person name="Kostryukova E.S."/>
            <person name="Letarov A.V."/>
        </authorList>
    </citation>
    <scope>NUCLEOTIDE SEQUENCE [LARGE SCALE GENOMIC DNA]</scope>
    <source>
        <strain evidence="1 2">Kr1</strain>
    </source>
</reference>
<organism evidence="1 2">
    <name type="scientific">Sulfobacillus thermotolerans</name>
    <dbReference type="NCBI Taxonomy" id="338644"/>
    <lineage>
        <taxon>Bacteria</taxon>
        <taxon>Bacillati</taxon>
        <taxon>Bacillota</taxon>
        <taxon>Clostridia</taxon>
        <taxon>Eubacteriales</taxon>
        <taxon>Clostridiales Family XVII. Incertae Sedis</taxon>
        <taxon>Sulfobacillus</taxon>
    </lineage>
</organism>
<name>A0ABN5H2D5_9FIRM</name>
<gene>
    <name evidence="1" type="ORF">BXT84_10130</name>
</gene>
<dbReference type="EMBL" id="CP019454">
    <property type="protein sequence ID" value="AUW94251.1"/>
    <property type="molecule type" value="Genomic_DNA"/>
</dbReference>
<keyword evidence="2" id="KW-1185">Reference proteome</keyword>